<accession>A0A380AEZ9</accession>
<evidence type="ECO:0000256" key="1">
    <source>
        <dbReference type="ARBA" id="ARBA00009477"/>
    </source>
</evidence>
<dbReference type="AlphaFoldDB" id="A0A380AEZ9"/>
<feature type="transmembrane region" description="Helical" evidence="2">
    <location>
        <begin position="31"/>
        <end position="49"/>
    </location>
</feature>
<dbReference type="InterPro" id="IPR050739">
    <property type="entry name" value="MFP"/>
</dbReference>
<sequence length="378" mass="41791">MDLLLILTYAAICIVIFKVFKIPLTKWTVPTAVLGGVVIISALILVMNYNHPYSSFAREYFVSIPITPAVKGLVISVEVQPNTQVKQGDVLFRIDPIPFEAVVKRKRAALVAAELEVPQLAAAWESAKANVERVNADKERNKSAYERYENGHRKGGANSPFTALELDNKRQLYLASEAQLTVAKSEELRIRLAYESNIDGVNTKVAGLQGDLDGAIYDLEQTVVRAPADGVVTQMALRPGAMAVPIPLRPVMSFIPNEQRYFAGAFWQNSLLRLKEGDEAEVILDAAPGQVFTGRVAKVLPAMSEGEVQMGGVLQSSDRMFQTGRVIVLIEIDDDVIRKGFPAGVSGQVAIYTEHFHHVSVMRKVLLRMQGWLNYLYH</sequence>
<keyword evidence="2" id="KW-1133">Transmembrane helix</keyword>
<dbReference type="PANTHER" id="PTHR30386:SF18">
    <property type="entry name" value="INNER MEMBRANE PROTEIN YIAV-RELATED"/>
    <property type="match status" value="1"/>
</dbReference>
<keyword evidence="2" id="KW-0812">Transmembrane</keyword>
<dbReference type="SUPFAM" id="SSF111369">
    <property type="entry name" value="HlyD-like secretion proteins"/>
    <property type="match status" value="1"/>
</dbReference>
<feature type="domain" description="Multidrug resistance protein MdtA-like barrel-sandwich hybrid" evidence="3">
    <location>
        <begin position="65"/>
        <end position="242"/>
    </location>
</feature>
<name>A0A380AEZ9_9GAMM</name>
<evidence type="ECO:0000313" key="5">
    <source>
        <dbReference type="Proteomes" id="UP000255061"/>
    </source>
</evidence>
<reference evidence="4 5" key="1">
    <citation type="submission" date="2018-06" db="EMBL/GenBank/DDBJ databases">
        <authorList>
            <consortium name="Pathogen Informatics"/>
            <person name="Doyle S."/>
        </authorList>
    </citation>
    <scope>NUCLEOTIDE SEQUENCE [LARGE SCALE GENOMIC DNA]</scope>
    <source>
        <strain evidence="4 5">NCTC10736</strain>
    </source>
</reference>
<evidence type="ECO:0000313" key="4">
    <source>
        <dbReference type="EMBL" id="SUI79805.1"/>
    </source>
</evidence>
<dbReference type="Gene3D" id="2.40.30.170">
    <property type="match status" value="1"/>
</dbReference>
<dbReference type="PANTHER" id="PTHR30386">
    <property type="entry name" value="MEMBRANE FUSION SUBUNIT OF EMRAB-TOLC MULTIDRUG EFFLUX PUMP"/>
    <property type="match status" value="1"/>
</dbReference>
<dbReference type="InterPro" id="IPR058625">
    <property type="entry name" value="MdtA-like_BSH"/>
</dbReference>
<evidence type="ECO:0000259" key="3">
    <source>
        <dbReference type="Pfam" id="PF25917"/>
    </source>
</evidence>
<gene>
    <name evidence="4" type="primary">yiaV</name>
    <name evidence="4" type="ORF">NCTC10736_02230</name>
</gene>
<protein>
    <submittedName>
        <fullName evidence="4">Inner membrane protein yiaV</fullName>
    </submittedName>
</protein>
<organism evidence="4 5">
    <name type="scientific">Shewanella morhuae</name>
    <dbReference type="NCBI Taxonomy" id="365591"/>
    <lineage>
        <taxon>Bacteria</taxon>
        <taxon>Pseudomonadati</taxon>
        <taxon>Pseudomonadota</taxon>
        <taxon>Gammaproteobacteria</taxon>
        <taxon>Alteromonadales</taxon>
        <taxon>Shewanellaceae</taxon>
        <taxon>Shewanella</taxon>
    </lineage>
</organism>
<keyword evidence="2" id="KW-0472">Membrane</keyword>
<evidence type="ECO:0000256" key="2">
    <source>
        <dbReference type="SAM" id="Phobius"/>
    </source>
</evidence>
<dbReference type="Proteomes" id="UP000255061">
    <property type="component" value="Unassembled WGS sequence"/>
</dbReference>
<comment type="similarity">
    <text evidence="1">Belongs to the membrane fusion protein (MFP) (TC 8.A.1) family.</text>
</comment>
<dbReference type="RefSeq" id="WP_115406223.1">
    <property type="nucleotide sequence ID" value="NZ_UGYV01000001.1"/>
</dbReference>
<dbReference type="Pfam" id="PF25917">
    <property type="entry name" value="BSH_RND"/>
    <property type="match status" value="1"/>
</dbReference>
<proteinExistence type="inferred from homology"/>
<dbReference type="Gene3D" id="2.40.50.100">
    <property type="match status" value="1"/>
</dbReference>
<dbReference type="EMBL" id="UGYV01000001">
    <property type="protein sequence ID" value="SUI79805.1"/>
    <property type="molecule type" value="Genomic_DNA"/>
</dbReference>